<gene>
    <name evidence="1" type="ORF">NDU88_013091</name>
</gene>
<evidence type="ECO:0000313" key="1">
    <source>
        <dbReference type="EMBL" id="KAJ1146833.1"/>
    </source>
</evidence>
<evidence type="ECO:0000313" key="2">
    <source>
        <dbReference type="Proteomes" id="UP001066276"/>
    </source>
</evidence>
<dbReference type="Proteomes" id="UP001066276">
    <property type="component" value="Chromosome 6"/>
</dbReference>
<proteinExistence type="predicted"/>
<reference evidence="1" key="1">
    <citation type="journal article" date="2022" name="bioRxiv">
        <title>Sequencing and chromosome-scale assembly of the giantPleurodeles waltlgenome.</title>
        <authorList>
            <person name="Brown T."/>
            <person name="Elewa A."/>
            <person name="Iarovenko S."/>
            <person name="Subramanian E."/>
            <person name="Araus A.J."/>
            <person name="Petzold A."/>
            <person name="Susuki M."/>
            <person name="Suzuki K.-i.T."/>
            <person name="Hayashi T."/>
            <person name="Toyoda A."/>
            <person name="Oliveira C."/>
            <person name="Osipova E."/>
            <person name="Leigh N.D."/>
            <person name="Simon A."/>
            <person name="Yun M.H."/>
        </authorList>
    </citation>
    <scope>NUCLEOTIDE SEQUENCE</scope>
    <source>
        <strain evidence="1">20211129_DDA</strain>
        <tissue evidence="1">Liver</tissue>
    </source>
</reference>
<protein>
    <submittedName>
        <fullName evidence="1">Uncharacterized protein</fullName>
    </submittedName>
</protein>
<organism evidence="1 2">
    <name type="scientific">Pleurodeles waltl</name>
    <name type="common">Iberian ribbed newt</name>
    <dbReference type="NCBI Taxonomy" id="8319"/>
    <lineage>
        <taxon>Eukaryota</taxon>
        <taxon>Metazoa</taxon>
        <taxon>Chordata</taxon>
        <taxon>Craniata</taxon>
        <taxon>Vertebrata</taxon>
        <taxon>Euteleostomi</taxon>
        <taxon>Amphibia</taxon>
        <taxon>Batrachia</taxon>
        <taxon>Caudata</taxon>
        <taxon>Salamandroidea</taxon>
        <taxon>Salamandridae</taxon>
        <taxon>Pleurodelinae</taxon>
        <taxon>Pleurodeles</taxon>
    </lineage>
</organism>
<dbReference type="EMBL" id="JANPWB010000010">
    <property type="protein sequence ID" value="KAJ1146833.1"/>
    <property type="molecule type" value="Genomic_DNA"/>
</dbReference>
<keyword evidence="2" id="KW-1185">Reference proteome</keyword>
<comment type="caution">
    <text evidence="1">The sequence shown here is derived from an EMBL/GenBank/DDBJ whole genome shotgun (WGS) entry which is preliminary data.</text>
</comment>
<sequence>MELPLSLPGPFVFHSPELLYWPVVVTLVLELPVQLPRPFVFHSPELLYWPVVVTPGAGITALVTGTLCVPLSGVTVLAGSGDSRDWDYRSRYRDPLCSTLRSYCTGR</sequence>
<name>A0AAV7R7Q5_PLEWA</name>
<dbReference type="AlphaFoldDB" id="A0AAV7R7Q5"/>
<accession>A0AAV7R7Q5</accession>